<feature type="signal peptide" evidence="1">
    <location>
        <begin position="1"/>
        <end position="19"/>
    </location>
</feature>
<dbReference type="Proteomes" id="UP000663887">
    <property type="component" value="Unassembled WGS sequence"/>
</dbReference>
<gene>
    <name evidence="2" type="ORF">CJN711_LOCUS7126</name>
    <name evidence="3" type="ORF">KQP761_LOCUS21840</name>
    <name evidence="4" type="ORF">MBJ925_LOCUS9503</name>
    <name evidence="5" type="ORF">WKI299_LOCUS27763</name>
    <name evidence="6" type="ORF">XDN619_LOCUS27403</name>
</gene>
<dbReference type="AlphaFoldDB" id="A0A816WTC7"/>
<dbReference type="Proteomes" id="UP000663824">
    <property type="component" value="Unassembled WGS sequence"/>
</dbReference>
<organism evidence="5 7">
    <name type="scientific">Rotaria magnacalcarata</name>
    <dbReference type="NCBI Taxonomy" id="392030"/>
    <lineage>
        <taxon>Eukaryota</taxon>
        <taxon>Metazoa</taxon>
        <taxon>Spiralia</taxon>
        <taxon>Gnathifera</taxon>
        <taxon>Rotifera</taxon>
        <taxon>Eurotatoria</taxon>
        <taxon>Bdelloidea</taxon>
        <taxon>Philodinida</taxon>
        <taxon>Philodinidae</taxon>
        <taxon>Rotaria</taxon>
    </lineage>
</organism>
<name>A0A816WTC7_9BILA</name>
<feature type="chain" id="PRO_5036413315" evidence="1">
    <location>
        <begin position="20"/>
        <end position="153"/>
    </location>
</feature>
<evidence type="ECO:0000313" key="2">
    <source>
        <dbReference type="EMBL" id="CAF1100426.1"/>
    </source>
</evidence>
<protein>
    <submittedName>
        <fullName evidence="5">Uncharacterized protein</fullName>
    </submittedName>
</protein>
<dbReference type="Proteomes" id="UP000663855">
    <property type="component" value="Unassembled WGS sequence"/>
</dbReference>
<comment type="caution">
    <text evidence="5">The sequence shown here is derived from an EMBL/GenBank/DDBJ whole genome shotgun (WGS) entry which is preliminary data.</text>
</comment>
<dbReference type="Proteomes" id="UP000663834">
    <property type="component" value="Unassembled WGS sequence"/>
</dbReference>
<sequence length="153" mass="17102">MSNLLYLILFSSGMGILSADKFDKLPWFFGFMRPYFIPASICINSTTQAGYLAKVNVLINRFQKNSTYNAVLEIESPIFVSYVKDPSNQALLYSNCTAFVDGVKTAKLADKAAAIERKTIAQEIHLRFRRVSTDLTASEGPNELDSNEKLGHH</sequence>
<dbReference type="EMBL" id="CAJNRF010012166">
    <property type="protein sequence ID" value="CAF2138110.1"/>
    <property type="molecule type" value="Genomic_DNA"/>
</dbReference>
<dbReference type="EMBL" id="CAJNRG010012925">
    <property type="protein sequence ID" value="CAF2144547.1"/>
    <property type="molecule type" value="Genomic_DNA"/>
</dbReference>
<evidence type="ECO:0000313" key="7">
    <source>
        <dbReference type="Proteomes" id="UP000663856"/>
    </source>
</evidence>
<evidence type="ECO:0000313" key="5">
    <source>
        <dbReference type="EMBL" id="CAF2138110.1"/>
    </source>
</evidence>
<dbReference type="OrthoDB" id="10022941at2759"/>
<proteinExistence type="predicted"/>
<keyword evidence="1" id="KW-0732">Signal</keyword>
<dbReference type="EMBL" id="CAJNOV010002341">
    <property type="protein sequence ID" value="CAF1100426.1"/>
    <property type="molecule type" value="Genomic_DNA"/>
</dbReference>
<dbReference type="Proteomes" id="UP000663856">
    <property type="component" value="Unassembled WGS sequence"/>
</dbReference>
<evidence type="ECO:0000313" key="4">
    <source>
        <dbReference type="EMBL" id="CAF2025550.1"/>
    </source>
</evidence>
<evidence type="ECO:0000313" key="6">
    <source>
        <dbReference type="EMBL" id="CAF2144547.1"/>
    </source>
</evidence>
<reference evidence="5" key="1">
    <citation type="submission" date="2021-02" db="EMBL/GenBank/DDBJ databases">
        <authorList>
            <person name="Nowell W R."/>
        </authorList>
    </citation>
    <scope>NUCLEOTIDE SEQUENCE</scope>
</reference>
<dbReference type="EMBL" id="CAJNRE010003552">
    <property type="protein sequence ID" value="CAF2025550.1"/>
    <property type="molecule type" value="Genomic_DNA"/>
</dbReference>
<evidence type="ECO:0000313" key="3">
    <source>
        <dbReference type="EMBL" id="CAF1597091.1"/>
    </source>
</evidence>
<dbReference type="EMBL" id="CAJNOW010011388">
    <property type="protein sequence ID" value="CAF1597091.1"/>
    <property type="molecule type" value="Genomic_DNA"/>
</dbReference>
<accession>A0A816WTC7</accession>
<evidence type="ECO:0000256" key="1">
    <source>
        <dbReference type="SAM" id="SignalP"/>
    </source>
</evidence>